<dbReference type="Proteomes" id="UP000500857">
    <property type="component" value="Chromosome"/>
</dbReference>
<keyword evidence="2" id="KW-0472">Membrane</keyword>
<keyword evidence="5" id="KW-1185">Reference proteome</keyword>
<accession>A0A6H1TYY5</accession>
<sequence>MSLSGVLKFILGFFLAIVILAGGSVAAALYFVTKLTALPERPTFANDTPAVETTEGAGSGGSQQSQPASTASNSQTRQLEPGAYLARVTWPDGLILRDRPSYDANSIGGIEFNRTIVVVESTDDKEWEKIRVEGGNQVGWVKGGNTEPMN</sequence>
<evidence type="ECO:0000313" key="5">
    <source>
        <dbReference type="Proteomes" id="UP000500857"/>
    </source>
</evidence>
<dbReference type="RefSeq" id="WP_168569285.1">
    <property type="nucleotide sequence ID" value="NZ_CP051167.1"/>
</dbReference>
<reference evidence="4 5" key="1">
    <citation type="submission" date="2020-04" db="EMBL/GenBank/DDBJ databases">
        <authorList>
            <person name="Basu S."/>
            <person name="Maruthanayagam V."/>
            <person name="Chakraborty S."/>
            <person name="Pramanik A."/>
            <person name="Mukherjee J."/>
            <person name="Brink B."/>
        </authorList>
    </citation>
    <scope>NUCLEOTIDE SEQUENCE [LARGE SCALE GENOMIC DNA]</scope>
    <source>
        <strain evidence="4 5">AP17</strain>
    </source>
</reference>
<dbReference type="AlphaFoldDB" id="A0A6H1TYY5"/>
<evidence type="ECO:0000256" key="1">
    <source>
        <dbReference type="SAM" id="MobiDB-lite"/>
    </source>
</evidence>
<evidence type="ECO:0000313" key="4">
    <source>
        <dbReference type="EMBL" id="QIZ71130.1"/>
    </source>
</evidence>
<feature type="domain" description="SH3b" evidence="3">
    <location>
        <begin position="92"/>
        <end position="145"/>
    </location>
</feature>
<protein>
    <submittedName>
        <fullName evidence="4">SH3 domain-containing protein</fullName>
    </submittedName>
</protein>
<organism evidence="4 5">
    <name type="scientific">Oxynema aestuarii AP17</name>
    <dbReference type="NCBI Taxonomy" id="2064643"/>
    <lineage>
        <taxon>Bacteria</taxon>
        <taxon>Bacillati</taxon>
        <taxon>Cyanobacteriota</taxon>
        <taxon>Cyanophyceae</taxon>
        <taxon>Oscillatoriophycideae</taxon>
        <taxon>Oscillatoriales</taxon>
        <taxon>Oscillatoriaceae</taxon>
        <taxon>Oxynema</taxon>
        <taxon>Oxynema aestuarii</taxon>
    </lineage>
</organism>
<gene>
    <name evidence="4" type="ORF">HCG48_11545</name>
</gene>
<proteinExistence type="predicted"/>
<dbReference type="EMBL" id="CP051167">
    <property type="protein sequence ID" value="QIZ71130.1"/>
    <property type="molecule type" value="Genomic_DNA"/>
</dbReference>
<keyword evidence="2" id="KW-1133">Transmembrane helix</keyword>
<evidence type="ECO:0000256" key="2">
    <source>
        <dbReference type="SAM" id="Phobius"/>
    </source>
</evidence>
<dbReference type="InterPro" id="IPR003646">
    <property type="entry name" value="SH3-like_bac-type"/>
</dbReference>
<feature type="compositionally biased region" description="Low complexity" evidence="1">
    <location>
        <begin position="50"/>
        <end position="76"/>
    </location>
</feature>
<dbReference type="KEGG" id="oxy:HCG48_11545"/>
<evidence type="ECO:0000259" key="3">
    <source>
        <dbReference type="Pfam" id="PF08239"/>
    </source>
</evidence>
<dbReference type="Gene3D" id="2.30.30.40">
    <property type="entry name" value="SH3 Domains"/>
    <property type="match status" value="1"/>
</dbReference>
<feature type="transmembrane region" description="Helical" evidence="2">
    <location>
        <begin position="6"/>
        <end position="32"/>
    </location>
</feature>
<keyword evidence="2" id="KW-0812">Transmembrane</keyword>
<name>A0A6H1TYY5_9CYAN</name>
<feature type="region of interest" description="Disordered" evidence="1">
    <location>
        <begin position="43"/>
        <end position="80"/>
    </location>
</feature>
<dbReference type="Pfam" id="PF08239">
    <property type="entry name" value="SH3_3"/>
    <property type="match status" value="1"/>
</dbReference>